<feature type="compositionally biased region" description="Low complexity" evidence="6">
    <location>
        <begin position="371"/>
        <end position="388"/>
    </location>
</feature>
<accession>A0A845A7J0</accession>
<organism evidence="9 10">
    <name type="scientific">Altericroceibacterium indicum</name>
    <dbReference type="NCBI Taxonomy" id="374177"/>
    <lineage>
        <taxon>Bacteria</taxon>
        <taxon>Pseudomonadati</taxon>
        <taxon>Pseudomonadota</taxon>
        <taxon>Alphaproteobacteria</taxon>
        <taxon>Sphingomonadales</taxon>
        <taxon>Erythrobacteraceae</taxon>
        <taxon>Altericroceibacterium</taxon>
    </lineage>
</organism>
<dbReference type="Pfam" id="PF01145">
    <property type="entry name" value="Band_7"/>
    <property type="match status" value="1"/>
</dbReference>
<keyword evidence="5 7" id="KW-0472">Membrane</keyword>
<evidence type="ECO:0000256" key="1">
    <source>
        <dbReference type="ARBA" id="ARBA00004167"/>
    </source>
</evidence>
<dbReference type="Gene3D" id="3.30.479.30">
    <property type="entry name" value="Band 7 domain"/>
    <property type="match status" value="1"/>
</dbReference>
<evidence type="ECO:0000256" key="3">
    <source>
        <dbReference type="ARBA" id="ARBA00022692"/>
    </source>
</evidence>
<dbReference type="Proteomes" id="UP000460561">
    <property type="component" value="Unassembled WGS sequence"/>
</dbReference>
<dbReference type="CDD" id="cd03404">
    <property type="entry name" value="SPFH_HflK"/>
    <property type="match status" value="1"/>
</dbReference>
<dbReference type="InterPro" id="IPR050710">
    <property type="entry name" value="Band7/mec-2_domain"/>
</dbReference>
<dbReference type="EMBL" id="WTYQ01000003">
    <property type="protein sequence ID" value="MXP26190.1"/>
    <property type="molecule type" value="Genomic_DNA"/>
</dbReference>
<dbReference type="GO" id="GO:0006508">
    <property type="term" value="P:proteolysis"/>
    <property type="evidence" value="ECO:0007669"/>
    <property type="project" value="UniProtKB-KW"/>
</dbReference>
<keyword evidence="9" id="KW-0378">Hydrolase</keyword>
<dbReference type="SUPFAM" id="SSF117892">
    <property type="entry name" value="Band 7/SPFH domain"/>
    <property type="match status" value="1"/>
</dbReference>
<dbReference type="PANTHER" id="PTHR43327">
    <property type="entry name" value="STOMATIN-LIKE PROTEIN 2, MITOCHONDRIAL"/>
    <property type="match status" value="1"/>
</dbReference>
<evidence type="ECO:0000256" key="2">
    <source>
        <dbReference type="ARBA" id="ARBA00006971"/>
    </source>
</evidence>
<proteinExistence type="inferred from homology"/>
<evidence type="ECO:0000256" key="7">
    <source>
        <dbReference type="SAM" id="Phobius"/>
    </source>
</evidence>
<dbReference type="InterPro" id="IPR036013">
    <property type="entry name" value="Band_7/SPFH_dom_sf"/>
</dbReference>
<dbReference type="PANTHER" id="PTHR43327:SF2">
    <property type="entry name" value="MODULATOR OF FTSH PROTEASE HFLK"/>
    <property type="match status" value="1"/>
</dbReference>
<dbReference type="GO" id="GO:0016020">
    <property type="term" value="C:membrane"/>
    <property type="evidence" value="ECO:0007669"/>
    <property type="project" value="UniProtKB-SubCell"/>
</dbReference>
<feature type="region of interest" description="Disordered" evidence="6">
    <location>
        <begin position="368"/>
        <end position="388"/>
    </location>
</feature>
<reference evidence="9 10" key="1">
    <citation type="submission" date="2019-12" db="EMBL/GenBank/DDBJ databases">
        <title>Genomic-based taxomic classification of the family Erythrobacteraceae.</title>
        <authorList>
            <person name="Xu L."/>
        </authorList>
    </citation>
    <scope>NUCLEOTIDE SEQUENCE [LARGE SCALE GENOMIC DNA]</scope>
    <source>
        <strain evidence="9 10">DSM 18604</strain>
    </source>
</reference>
<feature type="transmembrane region" description="Helical" evidence="7">
    <location>
        <begin position="100"/>
        <end position="118"/>
    </location>
</feature>
<keyword evidence="10" id="KW-1185">Reference proteome</keyword>
<gene>
    <name evidence="9" type="ORF">GRI39_09095</name>
</gene>
<dbReference type="AlphaFoldDB" id="A0A845A7J0"/>
<keyword evidence="4 7" id="KW-1133">Transmembrane helix</keyword>
<sequence length="388" mass="42532">MADKNSPWGKPSKSGNDGESNGGKPMGDKDDSEGGNDAPPPRGPRNPWLPDGNSTPERPRRKASIEDIFKGKGPEGPRRSGGGGGGPTFHMPTRPGGKSWVPFIVAAVILVWILFSSFHQVGPRQQGIVSTFGRYSHTIDSGISLTAPWPIQKVDITDVTSIRRENIPESGNEKLMLTADQNLVDLSYLIRWNIKDLKQYRYQLAEPEETVREVGEAAMRASVAEHDLDRVLSGSGRAEIEQRVRDRMQDILDAYRSGIAVQGIEIEKTDPPARVVDAFKAVSAAQQAAQTDINRSRAWAQQLLAQAEGDAASFDKVYAEYRLAPEVTRRRMYYETMEKVLANTDKTIIEADGVVPYLPLPETRKRKADITVSAPSTPAKPATTTGGQ</sequence>
<feature type="region of interest" description="Disordered" evidence="6">
    <location>
        <begin position="1"/>
        <end position="93"/>
    </location>
</feature>
<evidence type="ECO:0000259" key="8">
    <source>
        <dbReference type="SMART" id="SM00244"/>
    </source>
</evidence>
<feature type="domain" description="Band 7" evidence="8">
    <location>
        <begin position="116"/>
        <end position="283"/>
    </location>
</feature>
<dbReference type="GO" id="GO:0008233">
    <property type="term" value="F:peptidase activity"/>
    <property type="evidence" value="ECO:0007669"/>
    <property type="project" value="UniProtKB-KW"/>
</dbReference>
<evidence type="ECO:0000256" key="4">
    <source>
        <dbReference type="ARBA" id="ARBA00022989"/>
    </source>
</evidence>
<evidence type="ECO:0000313" key="10">
    <source>
        <dbReference type="Proteomes" id="UP000460561"/>
    </source>
</evidence>
<feature type="compositionally biased region" description="Basic and acidic residues" evidence="6">
    <location>
        <begin position="63"/>
        <end position="78"/>
    </location>
</feature>
<dbReference type="OrthoDB" id="9779595at2"/>
<keyword evidence="3 7" id="KW-0812">Transmembrane</keyword>
<evidence type="ECO:0000313" key="9">
    <source>
        <dbReference type="EMBL" id="MXP26190.1"/>
    </source>
</evidence>
<dbReference type="SMART" id="SM00244">
    <property type="entry name" value="PHB"/>
    <property type="match status" value="1"/>
</dbReference>
<protein>
    <submittedName>
        <fullName evidence="9">Protease modulator HflK</fullName>
    </submittedName>
</protein>
<name>A0A845A7J0_9SPHN</name>
<dbReference type="InterPro" id="IPR001107">
    <property type="entry name" value="Band_7"/>
</dbReference>
<comment type="caution">
    <text evidence="9">The sequence shown here is derived from an EMBL/GenBank/DDBJ whole genome shotgun (WGS) entry which is preliminary data.</text>
</comment>
<evidence type="ECO:0000256" key="6">
    <source>
        <dbReference type="SAM" id="MobiDB-lite"/>
    </source>
</evidence>
<evidence type="ECO:0000256" key="5">
    <source>
        <dbReference type="ARBA" id="ARBA00023136"/>
    </source>
</evidence>
<comment type="subcellular location">
    <subcellularLocation>
        <location evidence="1">Membrane</location>
        <topology evidence="1">Single-pass membrane protein</topology>
    </subcellularLocation>
</comment>
<comment type="similarity">
    <text evidence="2">Belongs to the band 7/mec-2 family. HflK subfamily.</text>
</comment>
<keyword evidence="9" id="KW-0645">Protease</keyword>
<dbReference type="InterPro" id="IPR010201">
    <property type="entry name" value="HflK"/>
</dbReference>